<reference evidence="2 3" key="1">
    <citation type="submission" date="2020-08" db="EMBL/GenBank/DDBJ databases">
        <title>Sequencing the genomes of 1000 actinobacteria strains.</title>
        <authorList>
            <person name="Klenk H.-P."/>
        </authorList>
    </citation>
    <scope>NUCLEOTIDE SEQUENCE [LARGE SCALE GENOMIC DNA]</scope>
    <source>
        <strain evidence="2 3">DSM 44593</strain>
    </source>
</reference>
<evidence type="ECO:0000313" key="2">
    <source>
        <dbReference type="EMBL" id="MBB5996270.1"/>
    </source>
</evidence>
<comment type="caution">
    <text evidence="2">The sequence shown here is derived from an EMBL/GenBank/DDBJ whole genome shotgun (WGS) entry which is preliminary data.</text>
</comment>
<sequence>MSSKGTTPHLARTAFSDRRRLRGPPQAGQRVVEPGQLGDHVAVQDPATVATLLGLPVGADAVQVVAAAALAREKALRQLVVLTGAETYLTEAVHQPANDDLH</sequence>
<dbReference type="Proteomes" id="UP000578077">
    <property type="component" value="Unassembled WGS sequence"/>
</dbReference>
<gene>
    <name evidence="2" type="ORF">HNR25_000021</name>
</gene>
<dbReference type="RefSeq" id="WP_246463486.1">
    <property type="nucleotide sequence ID" value="NZ_JACHLY010000001.1"/>
</dbReference>
<evidence type="ECO:0000256" key="1">
    <source>
        <dbReference type="SAM" id="MobiDB-lite"/>
    </source>
</evidence>
<dbReference type="AlphaFoldDB" id="A0A841E6U2"/>
<name>A0A841E6U2_9ACTN</name>
<keyword evidence="3" id="KW-1185">Reference proteome</keyword>
<evidence type="ECO:0000313" key="3">
    <source>
        <dbReference type="Proteomes" id="UP000578077"/>
    </source>
</evidence>
<organism evidence="2 3">
    <name type="scientific">Streptomonospora salina</name>
    <dbReference type="NCBI Taxonomy" id="104205"/>
    <lineage>
        <taxon>Bacteria</taxon>
        <taxon>Bacillati</taxon>
        <taxon>Actinomycetota</taxon>
        <taxon>Actinomycetes</taxon>
        <taxon>Streptosporangiales</taxon>
        <taxon>Nocardiopsidaceae</taxon>
        <taxon>Streptomonospora</taxon>
    </lineage>
</organism>
<feature type="region of interest" description="Disordered" evidence="1">
    <location>
        <begin position="1"/>
        <end position="37"/>
    </location>
</feature>
<protein>
    <submittedName>
        <fullName evidence="2">Uncharacterized protein</fullName>
    </submittedName>
</protein>
<dbReference type="EMBL" id="JACHLY010000001">
    <property type="protein sequence ID" value="MBB5996270.1"/>
    <property type="molecule type" value="Genomic_DNA"/>
</dbReference>
<proteinExistence type="predicted"/>
<accession>A0A841E6U2</accession>